<comment type="caution">
    <text evidence="2">The sequence shown here is derived from an EMBL/GenBank/DDBJ whole genome shotgun (WGS) entry which is preliminary data.</text>
</comment>
<gene>
    <name evidence="2" type="ORF">DRF75_04070</name>
</gene>
<evidence type="ECO:0000313" key="3">
    <source>
        <dbReference type="Proteomes" id="UP000293377"/>
    </source>
</evidence>
<name>A0A4Q6I5B1_9RICK</name>
<organism evidence="2 3">
    <name type="scientific">Ehrlichia minasensis</name>
    <dbReference type="NCBI Taxonomy" id="1242993"/>
    <lineage>
        <taxon>Bacteria</taxon>
        <taxon>Pseudomonadati</taxon>
        <taxon>Pseudomonadota</taxon>
        <taxon>Alphaproteobacteria</taxon>
        <taxon>Rickettsiales</taxon>
        <taxon>Anaplasmataceae</taxon>
        <taxon>Ehrlichia</taxon>
    </lineage>
</organism>
<feature type="transmembrane region" description="Helical" evidence="1">
    <location>
        <begin position="6"/>
        <end position="26"/>
    </location>
</feature>
<keyword evidence="1" id="KW-0812">Transmembrane</keyword>
<evidence type="ECO:0000256" key="1">
    <source>
        <dbReference type="SAM" id="Phobius"/>
    </source>
</evidence>
<accession>A0A4Q6I5B1</accession>
<keyword evidence="3" id="KW-1185">Reference proteome</keyword>
<dbReference type="EMBL" id="QOHL01000020">
    <property type="protein sequence ID" value="RZB12470.1"/>
    <property type="molecule type" value="Genomic_DNA"/>
</dbReference>
<proteinExistence type="predicted"/>
<evidence type="ECO:0000313" key="2">
    <source>
        <dbReference type="EMBL" id="RZB12470.1"/>
    </source>
</evidence>
<dbReference type="Proteomes" id="UP000293377">
    <property type="component" value="Unassembled WGS sequence"/>
</dbReference>
<dbReference type="RefSeq" id="WP_129992700.1">
    <property type="nucleotide sequence ID" value="NZ_QOHL01000020.1"/>
</dbReference>
<protein>
    <submittedName>
        <fullName evidence="2">Uncharacterized protein</fullName>
    </submittedName>
</protein>
<keyword evidence="1" id="KW-0472">Membrane</keyword>
<keyword evidence="1" id="KW-1133">Transmembrane helix</keyword>
<dbReference type="AlphaFoldDB" id="A0A4Q6I5B1"/>
<sequence length="217" mass="25144">MNNHYYIALVSLVLLLLCILIAIAVYKYCIKSGKKLWEKAQLLDEQAGLQLRNELELLKQENLGLRSKLKLTEEELNELTDWYEITSRQRFAKDLQIIKLQSECGRLKDIVRFFEERDGHKIKYTDYDALMCKLSEIENRVVQAIFVEESTTQDMQVLAKMHNLRELVELSLLSLKQSIDKIFNQNEENAGQEILQPQNQLNGNILCDQLGGNVQGV</sequence>
<reference evidence="2 3" key="1">
    <citation type="submission" date="2018-06" db="EMBL/GenBank/DDBJ databases">
        <title>Complete Genome Sequence of Ehrlichia minasensis Isolated From Cattle.</title>
        <authorList>
            <person name="Aguiar D.M."/>
            <person name="Araujo J.P.A.Jr."/>
            <person name="Nakazato L."/>
            <person name="Bard E."/>
            <person name="Cabezas-Cruz A."/>
        </authorList>
    </citation>
    <scope>NUCLEOTIDE SEQUENCE [LARGE SCALE GENOMIC DNA]</scope>
    <source>
        <strain evidence="2 3">B11</strain>
    </source>
</reference>